<evidence type="ECO:0000313" key="10">
    <source>
        <dbReference type="Proteomes" id="UP000228989"/>
    </source>
</evidence>
<evidence type="ECO:0000256" key="1">
    <source>
        <dbReference type="SAM" id="Phobius"/>
    </source>
</evidence>
<comment type="caution">
    <text evidence="2">The sequence shown here is derived from an EMBL/GenBank/DDBJ whole genome shotgun (WGS) entry which is preliminary data.</text>
</comment>
<evidence type="ECO:0000313" key="4">
    <source>
        <dbReference type="EMBL" id="PIV46333.1"/>
    </source>
</evidence>
<reference evidence="2 11" key="1">
    <citation type="submission" date="2017-09" db="EMBL/GenBank/DDBJ databases">
        <title>Depth-based differentiation of microbial function through sediment-hosted aquifers and enrichment of novel symbionts in the deep terrestrial subsurface.</title>
        <authorList>
            <person name="Probst A.J."/>
            <person name="Ladd B."/>
            <person name="Jarett J.K."/>
            <person name="Geller-Mcgrath D.E."/>
            <person name="Sieber C.M."/>
            <person name="Emerson J.B."/>
            <person name="Anantharaman K."/>
            <person name="Thomas B.C."/>
            <person name="Malmstrom R."/>
            <person name="Stieglmeier M."/>
            <person name="Klingl A."/>
            <person name="Woyke T."/>
            <person name="Ryan C.M."/>
            <person name="Banfield J.F."/>
        </authorList>
    </citation>
    <scope>NUCLEOTIDE SEQUENCE [LARGE SCALE GENOMIC DNA]</scope>
    <source>
        <strain evidence="4">CG02_land_8_20_14_3_00_31_209</strain>
        <strain evidence="3">CG03_land_8_20_14_0_80_31_114</strain>
        <strain evidence="5">CG17_big_fil_post_rev_8_21_14_2_50_31_73</strain>
        <strain evidence="2">CG18_big_fil_WC_8_21_14_2_50_31_19</strain>
        <strain evidence="6">CG_4_8_14_3_um_filter</strain>
        <strain evidence="8">CG_4_9_14_0_8_um_filter_31_21</strain>
        <strain evidence="7">CG_4_9_14_3_um_filter_31_125</strain>
    </source>
</reference>
<dbReference type="Proteomes" id="UP000231232">
    <property type="component" value="Unassembled WGS sequence"/>
</dbReference>
<keyword evidence="1" id="KW-1133">Transmembrane helix</keyword>
<accession>A0A2H9M753</accession>
<name>A0A2G9LIZ1_HUBC1</name>
<evidence type="ECO:0000313" key="5">
    <source>
        <dbReference type="EMBL" id="PIV89559.1"/>
    </source>
</evidence>
<evidence type="ECO:0000313" key="11">
    <source>
        <dbReference type="Proteomes" id="UP000229789"/>
    </source>
</evidence>
<dbReference type="EMBL" id="PFUW01000023">
    <property type="protein sequence ID" value="PJB03973.1"/>
    <property type="molecule type" value="Genomic_DNA"/>
</dbReference>
<evidence type="ECO:0000313" key="8">
    <source>
        <dbReference type="EMBL" id="PJC01549.1"/>
    </source>
</evidence>
<dbReference type="Proteomes" id="UP000228989">
    <property type="component" value="Unassembled WGS sequence"/>
</dbReference>
<dbReference type="EMBL" id="PFSX01000024">
    <property type="protein sequence ID" value="PJC01549.1"/>
    <property type="molecule type" value="Genomic_DNA"/>
</dbReference>
<dbReference type="Proteomes" id="UP000230477">
    <property type="component" value="Unassembled WGS sequence"/>
</dbReference>
<keyword evidence="1" id="KW-0812">Transmembrane</keyword>
<dbReference type="EMBL" id="PCUF01000032">
    <property type="protein sequence ID" value="PIN66485.1"/>
    <property type="molecule type" value="Genomic_DNA"/>
</dbReference>
<gene>
    <name evidence="8" type="ORF">CO072_00880</name>
    <name evidence="7" type="ORF">CO124_01540</name>
    <name evidence="4" type="ORF">COS22_02000</name>
    <name evidence="3" type="ORF">COS45_00725</name>
    <name evidence="5" type="ORF">COW47_02395</name>
    <name evidence="2" type="ORF">COW69_02055</name>
    <name evidence="6" type="ORF">COZ66_01110</name>
</gene>
<protein>
    <submittedName>
        <fullName evidence="2">Uncharacterized protein</fullName>
    </submittedName>
</protein>
<accession>A0A2H9RDD8</accession>
<accession>A0A2H9M2R5</accession>
<dbReference type="Proteomes" id="UP000229789">
    <property type="component" value="Unassembled WGS sequence"/>
</dbReference>
<dbReference type="EMBL" id="PFIH01000025">
    <property type="protein sequence ID" value="PIX28135.1"/>
    <property type="molecule type" value="Genomic_DNA"/>
</dbReference>
<accession>A0A2H9N2L6</accession>
<reference evidence="9 10" key="2">
    <citation type="submission" date="2017-09" db="EMBL/GenBank/DDBJ databases">
        <title>Depth-based differentiation of microbial function through sediment-hosted aquifers and enrichment of novel symbionts in the deep terrestrial subsurface.</title>
        <authorList>
            <person name="Probst A.J."/>
            <person name="Ladd B."/>
            <person name="Jarett J.K."/>
            <person name="Geller-Mcgrath D.E."/>
            <person name="Sieber C.M.K."/>
            <person name="Emerson J.B."/>
            <person name="Anantharaman K."/>
            <person name="Thomas B.C."/>
            <person name="Malmstrom R."/>
            <person name="Stieglmeier M."/>
            <person name="Klingl A."/>
            <person name="Woyke T."/>
            <person name="Ryan C.M."/>
            <person name="Banfield J.F."/>
        </authorList>
    </citation>
    <scope>NUCLEOTIDE SEQUENCE [LARGE SCALE GENOMIC DNA]</scope>
</reference>
<organism evidence="2 11">
    <name type="scientific">Huberarchaeum crystalense</name>
    <dbReference type="NCBI Taxonomy" id="2014257"/>
    <lineage>
        <taxon>Archaea</taxon>
        <taxon>Candidatus Huberarchaeota</taxon>
        <taxon>Candidatus Huberarchaeia</taxon>
        <taxon>Candidatus Huberarchaeales</taxon>
        <taxon>Candidatus Huberarchaeaceae</taxon>
        <taxon>Candidatus Huberarchaeum</taxon>
    </lineage>
</organism>
<accession>A0A2G9LIZ1</accession>
<evidence type="ECO:0000313" key="2">
    <source>
        <dbReference type="EMBL" id="PIN66485.1"/>
    </source>
</evidence>
<evidence type="ECO:0000313" key="3">
    <source>
        <dbReference type="EMBL" id="PIV13844.1"/>
    </source>
</evidence>
<feature type="transmembrane region" description="Helical" evidence="1">
    <location>
        <begin position="31"/>
        <end position="51"/>
    </location>
</feature>
<sequence length="107" mass="11523">MLIATSSAVNFWMCSFKVFVCSVNSMSLRSIAELMCLVVTSIALIFAEVSFCDSLISSAKVSYCLSFSATIISTILSNSNLISAIISPFAFAIPSAISCEMFEVVMF</sequence>
<evidence type="ECO:0000313" key="7">
    <source>
        <dbReference type="EMBL" id="PJB03973.1"/>
    </source>
</evidence>
<accession>A0A2H9QS63</accession>
<dbReference type="Proteomes" id="UP000231449">
    <property type="component" value="Unassembled WGS sequence"/>
</dbReference>
<feature type="transmembrane region" description="Helical" evidence="1">
    <location>
        <begin position="63"/>
        <end position="91"/>
    </location>
</feature>
<dbReference type="EMBL" id="PEUT01000018">
    <property type="protein sequence ID" value="PIV13844.1"/>
    <property type="molecule type" value="Genomic_DNA"/>
</dbReference>
<dbReference type="AlphaFoldDB" id="A0A2G9LIZ1"/>
<evidence type="ECO:0000313" key="6">
    <source>
        <dbReference type="EMBL" id="PIX28135.1"/>
    </source>
</evidence>
<dbReference type="Proteomes" id="UP000228888">
    <property type="component" value="Unassembled WGS sequence"/>
</dbReference>
<dbReference type="EMBL" id="PETW01000035">
    <property type="protein sequence ID" value="PIV46333.1"/>
    <property type="molecule type" value="Genomic_DNA"/>
</dbReference>
<proteinExistence type="predicted"/>
<accession>A0A2H9MM81</accession>
<keyword evidence="1" id="KW-0472">Membrane</keyword>
<dbReference type="EMBL" id="PFFF01000046">
    <property type="protein sequence ID" value="PIV89559.1"/>
    <property type="molecule type" value="Genomic_DNA"/>
</dbReference>
<dbReference type="Proteomes" id="UP000230713">
    <property type="component" value="Unassembled WGS sequence"/>
</dbReference>
<evidence type="ECO:0000313" key="9">
    <source>
        <dbReference type="Proteomes" id="UP000228888"/>
    </source>
</evidence>